<dbReference type="Gene3D" id="1.10.600.10">
    <property type="entry name" value="Farnesyl Diphosphate Synthase"/>
    <property type="match status" value="1"/>
</dbReference>
<keyword evidence="3" id="KW-0809">Transit peptide</keyword>
<dbReference type="PANTHER" id="PTHR21181:SF13">
    <property type="entry name" value="NADH DEHYDROGENASE (UBIQUINONE) COMPLEX I, ASSEMBLY FACTOR 6"/>
    <property type="match status" value="1"/>
</dbReference>
<evidence type="ECO:0000256" key="1">
    <source>
        <dbReference type="ARBA" id="ARBA00004273"/>
    </source>
</evidence>
<evidence type="ECO:0000256" key="2">
    <source>
        <dbReference type="ARBA" id="ARBA00022792"/>
    </source>
</evidence>
<evidence type="ECO:0000256" key="4">
    <source>
        <dbReference type="ARBA" id="ARBA00023128"/>
    </source>
</evidence>
<reference evidence="7 8" key="1">
    <citation type="journal article" date="2022" name="Nat. Plants">
        <title>Genomes of leafy and leafless Platanthera orchids illuminate the evolution of mycoheterotrophy.</title>
        <authorList>
            <person name="Li M.H."/>
            <person name="Liu K.W."/>
            <person name="Li Z."/>
            <person name="Lu H.C."/>
            <person name="Ye Q.L."/>
            <person name="Zhang D."/>
            <person name="Wang J.Y."/>
            <person name="Li Y.F."/>
            <person name="Zhong Z.M."/>
            <person name="Liu X."/>
            <person name="Yu X."/>
            <person name="Liu D.K."/>
            <person name="Tu X.D."/>
            <person name="Liu B."/>
            <person name="Hao Y."/>
            <person name="Liao X.Y."/>
            <person name="Jiang Y.T."/>
            <person name="Sun W.H."/>
            <person name="Chen J."/>
            <person name="Chen Y.Q."/>
            <person name="Ai Y."/>
            <person name="Zhai J.W."/>
            <person name="Wu S.S."/>
            <person name="Zhou Z."/>
            <person name="Hsiao Y.Y."/>
            <person name="Wu W.L."/>
            <person name="Chen Y.Y."/>
            <person name="Lin Y.F."/>
            <person name="Hsu J.L."/>
            <person name="Li C.Y."/>
            <person name="Wang Z.W."/>
            <person name="Zhao X."/>
            <person name="Zhong W.Y."/>
            <person name="Ma X.K."/>
            <person name="Ma L."/>
            <person name="Huang J."/>
            <person name="Chen G.Z."/>
            <person name="Huang M.Z."/>
            <person name="Huang L."/>
            <person name="Peng D.H."/>
            <person name="Luo Y.B."/>
            <person name="Zou S.Q."/>
            <person name="Chen S.P."/>
            <person name="Lan S."/>
            <person name="Tsai W.C."/>
            <person name="Van de Peer Y."/>
            <person name="Liu Z.J."/>
        </authorList>
    </citation>
    <scope>NUCLEOTIDE SEQUENCE [LARGE SCALE GENOMIC DNA]</scope>
    <source>
        <strain evidence="7">Lor288</strain>
    </source>
</reference>
<protein>
    <recommendedName>
        <fullName evidence="9">Phytoene synthase</fullName>
    </recommendedName>
</protein>
<name>A0ABR2LF08_9ASPA</name>
<dbReference type="PANTHER" id="PTHR21181">
    <property type="match status" value="1"/>
</dbReference>
<keyword evidence="4" id="KW-0496">Mitochondrion</keyword>
<proteinExistence type="inferred from homology"/>
<evidence type="ECO:0008006" key="9">
    <source>
        <dbReference type="Google" id="ProtNLM"/>
    </source>
</evidence>
<keyword evidence="5" id="KW-0472">Membrane</keyword>
<gene>
    <name evidence="7" type="ORF">KSP40_PGU012842</name>
</gene>
<dbReference type="Proteomes" id="UP001412067">
    <property type="component" value="Unassembled WGS sequence"/>
</dbReference>
<keyword evidence="8" id="KW-1185">Reference proteome</keyword>
<dbReference type="InterPro" id="IPR008949">
    <property type="entry name" value="Isoprenoid_synthase_dom_sf"/>
</dbReference>
<evidence type="ECO:0000256" key="3">
    <source>
        <dbReference type="ARBA" id="ARBA00022946"/>
    </source>
</evidence>
<comment type="caution">
    <text evidence="7">The sequence shown here is derived from an EMBL/GenBank/DDBJ whole genome shotgun (WGS) entry which is preliminary data.</text>
</comment>
<comment type="subcellular location">
    <subcellularLocation>
        <location evidence="1">Mitochondrion inner membrane</location>
    </subcellularLocation>
</comment>
<dbReference type="EMBL" id="JBBWWR010000020">
    <property type="protein sequence ID" value="KAK8939559.1"/>
    <property type="molecule type" value="Genomic_DNA"/>
</dbReference>
<keyword evidence="2" id="KW-0999">Mitochondrion inner membrane</keyword>
<dbReference type="InterPro" id="IPR002060">
    <property type="entry name" value="Squ/phyt_synthse"/>
</dbReference>
<accession>A0ABR2LF08</accession>
<evidence type="ECO:0000313" key="7">
    <source>
        <dbReference type="EMBL" id="KAK8939559.1"/>
    </source>
</evidence>
<dbReference type="Pfam" id="PF00494">
    <property type="entry name" value="SQS_PSY"/>
    <property type="match status" value="1"/>
</dbReference>
<organism evidence="7 8">
    <name type="scientific">Platanthera guangdongensis</name>
    <dbReference type="NCBI Taxonomy" id="2320717"/>
    <lineage>
        <taxon>Eukaryota</taxon>
        <taxon>Viridiplantae</taxon>
        <taxon>Streptophyta</taxon>
        <taxon>Embryophyta</taxon>
        <taxon>Tracheophyta</taxon>
        <taxon>Spermatophyta</taxon>
        <taxon>Magnoliopsida</taxon>
        <taxon>Liliopsida</taxon>
        <taxon>Asparagales</taxon>
        <taxon>Orchidaceae</taxon>
        <taxon>Orchidoideae</taxon>
        <taxon>Orchideae</taxon>
        <taxon>Orchidinae</taxon>
        <taxon>Platanthera</taxon>
    </lineage>
</organism>
<evidence type="ECO:0000256" key="5">
    <source>
        <dbReference type="ARBA" id="ARBA00023136"/>
    </source>
</evidence>
<comment type="similarity">
    <text evidence="6">Belongs to the NDUFAF6 family.</text>
</comment>
<evidence type="ECO:0000313" key="8">
    <source>
        <dbReference type="Proteomes" id="UP001412067"/>
    </source>
</evidence>
<dbReference type="SUPFAM" id="SSF48576">
    <property type="entry name" value="Terpenoid synthases"/>
    <property type="match status" value="1"/>
</dbReference>
<evidence type="ECO:0000256" key="6">
    <source>
        <dbReference type="ARBA" id="ARBA00038273"/>
    </source>
</evidence>
<sequence length="303" mass="33762">MNAAPTSSSSIRAAFSYCAQQVHRYDYHHYLCLLHLPPPMRKAAFAFRAFNVEIARAMDSASEPRVGLMRLFWWQEALDKIFAKKLVEQPVATALSTVISEHKIGKHWLKRMVEARINDASRDENCMPGSIGDLERYAEDTVSTILYMTLQAGGVQSAAADHAASHVGKAGGLLLLMKSLPHHAGRTTGRIPYIPVDVAEKHGLPVIAREGRWEVQNEALSDAVFEVASAAVMHLRKARELGSTVPKAAIPILLPAVAAQVLFDSMERRNFDVFDSRLGRGVLGISPLWFQLKLKWHAWRNKY</sequence>